<evidence type="ECO:0000313" key="1">
    <source>
        <dbReference type="EMBL" id="CAE8650795.1"/>
    </source>
</evidence>
<protein>
    <submittedName>
        <fullName evidence="1">Uncharacterized protein</fullName>
    </submittedName>
</protein>
<comment type="caution">
    <text evidence="1">The sequence shown here is derived from an EMBL/GenBank/DDBJ whole genome shotgun (WGS) entry which is preliminary data.</text>
</comment>
<sequence length="120" mass="13372">MPIGFALAIQAKLHARMVDNKPFTISYPSDEAETPDPMQVVLISKTISANKPSTETTIEGMQDRNPAPVNMQVDEGAVEKFEDGITVNLDIQFKVPGTKPFQLMPKWVKRTANRANCREQ</sequence>
<feature type="non-terminal residue" evidence="1">
    <location>
        <position position="120"/>
    </location>
</feature>
<evidence type="ECO:0000313" key="2">
    <source>
        <dbReference type="Proteomes" id="UP000626109"/>
    </source>
</evidence>
<reference evidence="1" key="1">
    <citation type="submission" date="2021-02" db="EMBL/GenBank/DDBJ databases">
        <authorList>
            <person name="Dougan E. K."/>
            <person name="Rhodes N."/>
            <person name="Thang M."/>
            <person name="Chan C."/>
        </authorList>
    </citation>
    <scope>NUCLEOTIDE SEQUENCE</scope>
</reference>
<name>A0A813IJ54_POLGL</name>
<proteinExistence type="predicted"/>
<organism evidence="1 2">
    <name type="scientific">Polarella glacialis</name>
    <name type="common">Dinoflagellate</name>
    <dbReference type="NCBI Taxonomy" id="89957"/>
    <lineage>
        <taxon>Eukaryota</taxon>
        <taxon>Sar</taxon>
        <taxon>Alveolata</taxon>
        <taxon>Dinophyceae</taxon>
        <taxon>Suessiales</taxon>
        <taxon>Suessiaceae</taxon>
        <taxon>Polarella</taxon>
    </lineage>
</organism>
<dbReference type="AlphaFoldDB" id="A0A813IJ54"/>
<dbReference type="EMBL" id="CAJNNW010009230">
    <property type="protein sequence ID" value="CAE8650795.1"/>
    <property type="molecule type" value="Genomic_DNA"/>
</dbReference>
<gene>
    <name evidence="1" type="ORF">PGLA2088_LOCUS8587</name>
</gene>
<accession>A0A813IJ54</accession>
<dbReference type="Proteomes" id="UP000626109">
    <property type="component" value="Unassembled WGS sequence"/>
</dbReference>